<gene>
    <name evidence="2" type="ORF">FYJ50_01650</name>
</gene>
<keyword evidence="1" id="KW-0472">Membrane</keyword>
<protein>
    <submittedName>
        <fullName evidence="2">Uncharacterized protein</fullName>
    </submittedName>
</protein>
<reference evidence="2 3" key="1">
    <citation type="submission" date="2019-08" db="EMBL/GenBank/DDBJ databases">
        <title>In-depth cultivation of the pig gut microbiome towards novel bacterial diversity and tailored functional studies.</title>
        <authorList>
            <person name="Wylensek D."/>
            <person name="Hitch T.C.A."/>
            <person name="Clavel T."/>
        </authorList>
    </citation>
    <scope>NUCLEOTIDE SEQUENCE [LARGE SCALE GENOMIC DNA]</scope>
    <source>
        <strain evidence="2 3">LKV-178-WT-2G</strain>
    </source>
</reference>
<feature type="transmembrane region" description="Helical" evidence="1">
    <location>
        <begin position="86"/>
        <end position="104"/>
    </location>
</feature>
<dbReference type="AlphaFoldDB" id="A0A7X2N1N9"/>
<dbReference type="EMBL" id="VUMM01000002">
    <property type="protein sequence ID" value="MSS00835.1"/>
    <property type="molecule type" value="Genomic_DNA"/>
</dbReference>
<comment type="caution">
    <text evidence="2">The sequence shown here is derived from an EMBL/GenBank/DDBJ whole genome shotgun (WGS) entry which is preliminary data.</text>
</comment>
<sequence length="109" mass="12149">MSRRRGTSAKATAATMVLDILKKRGAYSPEKAIPVAAFKDLKLTTTTISYTISNLVEQGVVGHTENDLYYYDEEGYNRLSKRVFRGYAVILIVPIVAILVVFAIQKFMA</sequence>
<proteinExistence type="predicted"/>
<evidence type="ECO:0000313" key="2">
    <source>
        <dbReference type="EMBL" id="MSS00835.1"/>
    </source>
</evidence>
<accession>A0A7X2N1N9</accession>
<dbReference type="RefSeq" id="WP_154459307.1">
    <property type="nucleotide sequence ID" value="NZ_VUMM01000002.1"/>
</dbReference>
<keyword evidence="1" id="KW-0812">Transmembrane</keyword>
<keyword evidence="3" id="KW-1185">Reference proteome</keyword>
<evidence type="ECO:0000256" key="1">
    <source>
        <dbReference type="SAM" id="Phobius"/>
    </source>
</evidence>
<name>A0A7X2N1N9_9FIRM</name>
<keyword evidence="1" id="KW-1133">Transmembrane helix</keyword>
<dbReference type="Proteomes" id="UP000470082">
    <property type="component" value="Unassembled WGS sequence"/>
</dbReference>
<organism evidence="2 3">
    <name type="scientific">Floccifex porci</name>
    <dbReference type="NCBI Taxonomy" id="2606629"/>
    <lineage>
        <taxon>Bacteria</taxon>
        <taxon>Bacillati</taxon>
        <taxon>Bacillota</taxon>
        <taxon>Erysipelotrichia</taxon>
        <taxon>Erysipelotrichales</taxon>
        <taxon>Erysipelotrichaceae</taxon>
        <taxon>Floccifex</taxon>
    </lineage>
</organism>
<evidence type="ECO:0000313" key="3">
    <source>
        <dbReference type="Proteomes" id="UP000470082"/>
    </source>
</evidence>